<evidence type="ECO:0000313" key="1">
    <source>
        <dbReference type="EMBL" id="KAF2573903.1"/>
    </source>
</evidence>
<protein>
    <submittedName>
        <fullName evidence="1">Uncharacterized protein</fullName>
    </submittedName>
</protein>
<gene>
    <name evidence="1" type="ORF">F2Q70_00002534</name>
</gene>
<comment type="caution">
    <text evidence="1">The sequence shown here is derived from an EMBL/GenBank/DDBJ whole genome shotgun (WGS) entry which is preliminary data.</text>
</comment>
<proteinExistence type="predicted"/>
<accession>A0A8S9IX01</accession>
<reference evidence="1" key="1">
    <citation type="submission" date="2019-12" db="EMBL/GenBank/DDBJ databases">
        <title>Genome sequencing and annotation of Brassica cretica.</title>
        <authorList>
            <person name="Studholme D.J."/>
            <person name="Sarris P.F."/>
        </authorList>
    </citation>
    <scope>NUCLEOTIDE SEQUENCE</scope>
    <source>
        <strain evidence="1">PFS-102/07</strain>
        <tissue evidence="1">Leaf</tissue>
    </source>
</reference>
<name>A0A8S9IX01_BRACR</name>
<sequence length="77" mass="9220">MVGVMELKLNHRRTARADWVRWSSRRRWFLQRARVSRHAEERERFQTNEPKKVEIVSVCRVSLGLGWSWADSVKPIS</sequence>
<organism evidence="1">
    <name type="scientific">Brassica cretica</name>
    <name type="common">Mustard</name>
    <dbReference type="NCBI Taxonomy" id="69181"/>
    <lineage>
        <taxon>Eukaryota</taxon>
        <taxon>Viridiplantae</taxon>
        <taxon>Streptophyta</taxon>
        <taxon>Embryophyta</taxon>
        <taxon>Tracheophyta</taxon>
        <taxon>Spermatophyta</taxon>
        <taxon>Magnoliopsida</taxon>
        <taxon>eudicotyledons</taxon>
        <taxon>Gunneridae</taxon>
        <taxon>Pentapetalae</taxon>
        <taxon>rosids</taxon>
        <taxon>malvids</taxon>
        <taxon>Brassicales</taxon>
        <taxon>Brassicaceae</taxon>
        <taxon>Brassiceae</taxon>
        <taxon>Brassica</taxon>
    </lineage>
</organism>
<dbReference type="AlphaFoldDB" id="A0A8S9IX01"/>
<dbReference type="EMBL" id="QGKY02001015">
    <property type="protein sequence ID" value="KAF2573903.1"/>
    <property type="molecule type" value="Genomic_DNA"/>
</dbReference>